<feature type="transmembrane region" description="Helical" evidence="6">
    <location>
        <begin position="114"/>
        <end position="137"/>
    </location>
</feature>
<keyword evidence="3 6" id="KW-0812">Transmembrane</keyword>
<dbReference type="PANTHER" id="PTHR47089">
    <property type="entry name" value="ABC TRANSPORTER, PERMEASE PROTEIN"/>
    <property type="match status" value="1"/>
</dbReference>
<evidence type="ECO:0000313" key="8">
    <source>
        <dbReference type="Proteomes" id="UP000712157"/>
    </source>
</evidence>
<evidence type="ECO:0000256" key="4">
    <source>
        <dbReference type="ARBA" id="ARBA00022989"/>
    </source>
</evidence>
<gene>
    <name evidence="7" type="ORF">KTH89_07690</name>
</gene>
<organism evidence="7 8">
    <name type="scientific">Diplocloster agilis</name>
    <dbReference type="NCBI Taxonomy" id="2850323"/>
    <lineage>
        <taxon>Bacteria</taxon>
        <taxon>Bacillati</taxon>
        <taxon>Bacillota</taxon>
        <taxon>Clostridia</taxon>
        <taxon>Lachnospirales</taxon>
        <taxon>Lachnospiraceae</taxon>
        <taxon>Diplocloster</taxon>
    </lineage>
</organism>
<dbReference type="GO" id="GO:0022857">
    <property type="term" value="F:transmembrane transporter activity"/>
    <property type="evidence" value="ECO:0007669"/>
    <property type="project" value="InterPro"/>
</dbReference>
<dbReference type="InterPro" id="IPR001851">
    <property type="entry name" value="ABC_transp_permease"/>
</dbReference>
<evidence type="ECO:0000256" key="3">
    <source>
        <dbReference type="ARBA" id="ARBA00022692"/>
    </source>
</evidence>
<name>A0A949NEH1_9FIRM</name>
<feature type="transmembrane region" description="Helical" evidence="6">
    <location>
        <begin position="239"/>
        <end position="267"/>
    </location>
</feature>
<comment type="caution">
    <text evidence="7">The sequence shown here is derived from an EMBL/GenBank/DDBJ whole genome shotgun (WGS) entry which is preliminary data.</text>
</comment>
<dbReference type="EMBL" id="JAHQCW010000009">
    <property type="protein sequence ID" value="MBU9736414.1"/>
    <property type="molecule type" value="Genomic_DNA"/>
</dbReference>
<dbReference type="PANTHER" id="PTHR47089:SF1">
    <property type="entry name" value="GUANOSINE ABC TRANSPORTER PERMEASE PROTEIN NUPP"/>
    <property type="match status" value="1"/>
</dbReference>
<evidence type="ECO:0000256" key="1">
    <source>
        <dbReference type="ARBA" id="ARBA00004651"/>
    </source>
</evidence>
<reference evidence="7" key="1">
    <citation type="submission" date="2021-06" db="EMBL/GenBank/DDBJ databases">
        <title>Description of novel taxa of the family Lachnospiraceae.</title>
        <authorList>
            <person name="Chaplin A.V."/>
            <person name="Sokolova S.R."/>
            <person name="Pikina A.P."/>
            <person name="Korzhanova M."/>
            <person name="Belova V."/>
            <person name="Korostin D."/>
            <person name="Efimov B.A."/>
        </authorList>
    </citation>
    <scope>NUCLEOTIDE SEQUENCE</scope>
    <source>
        <strain evidence="7">ASD5720</strain>
    </source>
</reference>
<feature type="transmembrane region" description="Helical" evidence="6">
    <location>
        <begin position="322"/>
        <end position="341"/>
    </location>
</feature>
<keyword evidence="8" id="KW-1185">Reference proteome</keyword>
<feature type="transmembrane region" description="Helical" evidence="6">
    <location>
        <begin position="287"/>
        <end position="310"/>
    </location>
</feature>
<dbReference type="Proteomes" id="UP000712157">
    <property type="component" value="Unassembled WGS sequence"/>
</dbReference>
<proteinExistence type="predicted"/>
<dbReference type="GO" id="GO:0005886">
    <property type="term" value="C:plasma membrane"/>
    <property type="evidence" value="ECO:0007669"/>
    <property type="project" value="UniProtKB-SubCell"/>
</dbReference>
<feature type="transmembrane region" description="Helical" evidence="6">
    <location>
        <begin position="20"/>
        <end position="37"/>
    </location>
</feature>
<evidence type="ECO:0000256" key="6">
    <source>
        <dbReference type="SAM" id="Phobius"/>
    </source>
</evidence>
<dbReference type="CDD" id="cd06580">
    <property type="entry name" value="TM_PBP1_transp_TpRbsC_like"/>
    <property type="match status" value="1"/>
</dbReference>
<keyword evidence="2" id="KW-1003">Cell membrane</keyword>
<evidence type="ECO:0000256" key="2">
    <source>
        <dbReference type="ARBA" id="ARBA00022475"/>
    </source>
</evidence>
<dbReference type="Pfam" id="PF02653">
    <property type="entry name" value="BPD_transp_2"/>
    <property type="match status" value="1"/>
</dbReference>
<protein>
    <submittedName>
        <fullName evidence="7">ABC transporter permease</fullName>
    </submittedName>
</protein>
<sequence length="361" mass="38937">MQMRKKLEINEEAKSNLIRYAAALLAVLLIGAVLIAVQGENPGKAFSEIIKGAFGSKINIGNTLRHTMPCILTAIAAAVAFKSGVNNLGLEGQIYFGALTAAVLGYAFKLPPGVHVIVCLLASGVAGMLYALLPAMLKLVFQVDELISTLMFNFIAVLLTEYITMWWIMGGRGSDGSNAISTPPMAASARLPGLIQGSSASLGVVLAFLVAVLVYLFYRYTVKGYELKQVGENIRFARAYGIPVARTFLGIFLMSGFISGLCGGIEMSGSYGSFTAKFITNMGWDGILIAYIAKQNPIAIVVVSFLWGALRAGSLQMERMTSLNKLTVNIIQMLFVLFAAIDYKALLDHMRQKHIRSREAG</sequence>
<comment type="subcellular location">
    <subcellularLocation>
        <location evidence="1">Cell membrane</location>
        <topology evidence="1">Multi-pass membrane protein</topology>
    </subcellularLocation>
</comment>
<evidence type="ECO:0000256" key="5">
    <source>
        <dbReference type="ARBA" id="ARBA00023136"/>
    </source>
</evidence>
<keyword evidence="4 6" id="KW-1133">Transmembrane helix</keyword>
<keyword evidence="5 6" id="KW-0472">Membrane</keyword>
<feature type="transmembrane region" description="Helical" evidence="6">
    <location>
        <begin position="200"/>
        <end position="218"/>
    </location>
</feature>
<feature type="transmembrane region" description="Helical" evidence="6">
    <location>
        <begin position="149"/>
        <end position="169"/>
    </location>
</feature>
<accession>A0A949NEH1</accession>
<evidence type="ECO:0000313" key="7">
    <source>
        <dbReference type="EMBL" id="MBU9736414.1"/>
    </source>
</evidence>
<dbReference type="AlphaFoldDB" id="A0A949NEH1"/>